<feature type="region of interest" description="Disordered" evidence="1">
    <location>
        <begin position="49"/>
        <end position="232"/>
    </location>
</feature>
<feature type="compositionally biased region" description="Polar residues" evidence="1">
    <location>
        <begin position="606"/>
        <end position="631"/>
    </location>
</feature>
<evidence type="ECO:0000256" key="1">
    <source>
        <dbReference type="SAM" id="MobiDB-lite"/>
    </source>
</evidence>
<feature type="compositionally biased region" description="Polar residues" evidence="1">
    <location>
        <begin position="54"/>
        <end position="78"/>
    </location>
</feature>
<evidence type="ECO:0000313" key="3">
    <source>
        <dbReference type="Proteomes" id="UP000696485"/>
    </source>
</evidence>
<feature type="compositionally biased region" description="Basic and acidic residues" evidence="1">
    <location>
        <begin position="175"/>
        <end position="212"/>
    </location>
</feature>
<organism evidence="2 3">
    <name type="scientific">Podila minutissima</name>
    <dbReference type="NCBI Taxonomy" id="64525"/>
    <lineage>
        <taxon>Eukaryota</taxon>
        <taxon>Fungi</taxon>
        <taxon>Fungi incertae sedis</taxon>
        <taxon>Mucoromycota</taxon>
        <taxon>Mortierellomycotina</taxon>
        <taxon>Mortierellomycetes</taxon>
        <taxon>Mortierellales</taxon>
        <taxon>Mortierellaceae</taxon>
        <taxon>Podila</taxon>
    </lineage>
</organism>
<accession>A0A9P5SD42</accession>
<proteinExistence type="predicted"/>
<dbReference type="Proteomes" id="UP000696485">
    <property type="component" value="Unassembled WGS sequence"/>
</dbReference>
<feature type="compositionally biased region" description="Low complexity" evidence="1">
    <location>
        <begin position="576"/>
        <end position="605"/>
    </location>
</feature>
<name>A0A9P5SD42_9FUNG</name>
<keyword evidence="3" id="KW-1185">Reference proteome</keyword>
<dbReference type="AlphaFoldDB" id="A0A9P5SD42"/>
<evidence type="ECO:0000313" key="2">
    <source>
        <dbReference type="EMBL" id="KAF9326112.1"/>
    </source>
</evidence>
<feature type="compositionally biased region" description="Low complexity" evidence="1">
    <location>
        <begin position="143"/>
        <end position="168"/>
    </location>
</feature>
<feature type="compositionally biased region" description="Low complexity" evidence="1">
    <location>
        <begin position="299"/>
        <end position="308"/>
    </location>
</feature>
<gene>
    <name evidence="2" type="ORF">BG006_010434</name>
</gene>
<comment type="caution">
    <text evidence="2">The sequence shown here is derived from an EMBL/GenBank/DDBJ whole genome shotgun (WGS) entry which is preliminary data.</text>
</comment>
<dbReference type="EMBL" id="JAAAUY010000824">
    <property type="protein sequence ID" value="KAF9326112.1"/>
    <property type="molecule type" value="Genomic_DNA"/>
</dbReference>
<reference evidence="2" key="1">
    <citation type="journal article" date="2020" name="Fungal Divers.">
        <title>Resolving the Mortierellaceae phylogeny through synthesis of multi-gene phylogenetics and phylogenomics.</title>
        <authorList>
            <person name="Vandepol N."/>
            <person name="Liber J."/>
            <person name="Desiro A."/>
            <person name="Na H."/>
            <person name="Kennedy M."/>
            <person name="Barry K."/>
            <person name="Grigoriev I.V."/>
            <person name="Miller A.N."/>
            <person name="O'Donnell K."/>
            <person name="Stajich J.E."/>
            <person name="Bonito G."/>
        </authorList>
    </citation>
    <scope>NUCLEOTIDE SEQUENCE</scope>
    <source>
        <strain evidence="2">NVP1</strain>
    </source>
</reference>
<feature type="region of interest" description="Disordered" evidence="1">
    <location>
        <begin position="568"/>
        <end position="642"/>
    </location>
</feature>
<feature type="region of interest" description="Disordered" evidence="1">
    <location>
        <begin position="294"/>
        <end position="313"/>
    </location>
</feature>
<sequence length="1170" mass="130142">MPKSRNSVLAALAMSDNGMNVIESLSHVAAVKITKIPQSKLTLIASKSLPGADSTCNMSDASSTCSSIDNSSMDSLNSVAEEASARSGRSDGRNVDGPRTRSSSRRRSLESKKRASQKKNKKRREREAAAKRKLLGTAMSDISPSELPSPTSPTSPSSPSDMSDHSTTASTAELDMDHGKEDDPDNVEDREHEQKQEKTPYDDKKDEYKEVKPIFITSEPLPSIETGTHAPETKNLDTAAIELAAIPEEQQEPVETIDQTQPEAVEKKDNVEEFKINATNADQVVEKVKFMVEAEPEEQQPQPETPSQDIFSNNDNYIQNRRVISNESISNESISNESISNLPSWDAASETVATVAIQHLTQGKDMELSYVAVLSAITVLQGDKSVSEPSTEEAKEKVAGMYDQLFSIMCGGVSESLDKETSRQGAMASDALYTLLYNAVLQAGYQLKLETHLLIAKYLIHHNKTEEARECIARIDEKQWTGPVYRAAIVCFLTSKPRQLQEAESVLENYIDYQERSTTDQENVDQAARNWFKLQLDASKWEDIKIQYERRRARLVDAPGNVDRYVQSEENKVKSSQEQQQSPQRQFKLERSASAASPVTSPAFSHQRSPSAQLSSPSGHQRTLSGHQRTPSGAMPSWPSGASATLNTTPILAPVAKGPFSFLSSLKFTAKADANSTKSSETSLPSRIHANRHLTVLDNGMLEDCIRHKEFEYGWKHIYERMGPSLEDSETSKIMMRMCRQAFMSHREVQSGSLNMAAKDMVFEEEFAAKNNSNDEKSLRRRDPEIWEARAWAVYNKAVMTPQTFTAGTQSTSSINTTSSTAMFFHDILTVAICSPETSSRFLKAFKVYSTLRSDLQNQQLLRDPFVMLCMIKAVYDAVLVVVNNPDQQPIPASSFKTHHRRSSSLSLNRSQPMTLGPLMDLAFEIYADMRNVGSIRHLPSLINLAPTSPTGRSRRNSTLFGSPALVAPPTPVVASASTEDSEDKASTASDSPRPSFTALTIPVFQDLNPTLKPSPQAKRLPTEIYLALLHLCIQVPILRTSSQIVKTVLDDMKSSSGRQSSVNLDRHLGAALQQYHDVWICAEAENKACIYQRWMYKPEAFIQEHCENSKEGEELQEAKSEVPLEGLEKVGCNEQFYWDIWSAEDAQLKDVIFTQQRVEMLVKHIEALL</sequence>
<protein>
    <submittedName>
        <fullName evidence="2">Uncharacterized protein</fullName>
    </submittedName>
</protein>
<feature type="compositionally biased region" description="Basic residues" evidence="1">
    <location>
        <begin position="114"/>
        <end position="124"/>
    </location>
</feature>
<feature type="compositionally biased region" description="Basic and acidic residues" evidence="1">
    <location>
        <begin position="88"/>
        <end position="99"/>
    </location>
</feature>
<feature type="region of interest" description="Disordered" evidence="1">
    <location>
        <begin position="971"/>
        <end position="995"/>
    </location>
</feature>